<evidence type="ECO:0000313" key="1">
    <source>
        <dbReference type="EMBL" id="TGY78148.1"/>
    </source>
</evidence>
<reference evidence="1" key="1">
    <citation type="submission" date="2019-04" db="EMBL/GenBank/DDBJ databases">
        <title>Microbes associate with the intestines of laboratory mice.</title>
        <authorList>
            <person name="Navarre W."/>
            <person name="Wong E."/>
            <person name="Huang K."/>
            <person name="Tropini C."/>
            <person name="Ng K."/>
            <person name="Yu B."/>
        </authorList>
    </citation>
    <scope>NUCLEOTIDE SEQUENCE</scope>
    <source>
        <strain evidence="1">NM04_E33</strain>
    </source>
</reference>
<protein>
    <submittedName>
        <fullName evidence="1">Signal peptide peptidase SppA</fullName>
    </submittedName>
</protein>
<gene>
    <name evidence="1" type="primary">sppA</name>
    <name evidence="1" type="ORF">E5331_11520</name>
</gene>
<dbReference type="Proteomes" id="UP000306319">
    <property type="component" value="Unassembled WGS sequence"/>
</dbReference>
<accession>A0AC61RH20</accession>
<name>A0AC61RH20_9BACT</name>
<keyword evidence="2" id="KW-1185">Reference proteome</keyword>
<sequence length="604" mass="65955">MLKKFFMNALSSFVGAWIALVLFGVVVVLVCIGIFAKLGVSSSSTDSISKKSVMTIELNGVIEERESPMDLDYISLLRRDVSRPQTLSSLVTAIDEAKNNKNISMIYLKCGIVSAAPATLNALRDAISDFRKEGKKVVAYADSYTNGSYYVASVADSVFMNPAGALMIQGLGSTSMYFKDLLDKLGVQIQVVKVGTYKSAVEPYILNEMSGPARAQLDTLYGNIWQYIRSEIAIDRKRLTAASIDSLVSNKFLFIAPAEDDVKEGFIDRLVYERDMDGIIAGMVGKDKKKLNFVSPKTLVEQSSWGKDYLSKNQIAVVYAVGEIVDGGGSGTINYEKLVPEIVKVADDDNVKGMVFRVNSPGGAVFGSKQIAEALDYFQSKGKPMAVSMGDYAASGGYWISCHANRIFADPLTITGSIGIFGLIPNVEGLAHKIGVSPQSVSTNPEADFPALYRPMTEKQQAAMQSYVERGYDEFIERVSSGRNMQESKVRTIGEGRVWDAQKALEIGLVDQLGSLKDAIDWVAEEGKLGSGWRVGVYPSVESTMLEMLPELGGMSVADALDKAFAGEYDELTIRFVYNLLRQKPLQARMPLIDVRMDPVGVTF</sequence>
<dbReference type="EMBL" id="SRYB01000016">
    <property type="protein sequence ID" value="TGY78148.1"/>
    <property type="molecule type" value="Genomic_DNA"/>
</dbReference>
<organism evidence="1 2">
    <name type="scientific">Lepagella muris</name>
    <dbReference type="NCBI Taxonomy" id="3032870"/>
    <lineage>
        <taxon>Bacteria</taxon>
        <taxon>Pseudomonadati</taxon>
        <taxon>Bacteroidota</taxon>
        <taxon>Bacteroidia</taxon>
        <taxon>Bacteroidales</taxon>
        <taxon>Muribaculaceae</taxon>
        <taxon>Lepagella</taxon>
    </lineage>
</organism>
<proteinExistence type="predicted"/>
<comment type="caution">
    <text evidence="1">The sequence shown here is derived from an EMBL/GenBank/DDBJ whole genome shotgun (WGS) entry which is preliminary data.</text>
</comment>
<evidence type="ECO:0000313" key="2">
    <source>
        <dbReference type="Proteomes" id="UP000306319"/>
    </source>
</evidence>